<proteinExistence type="predicted"/>
<organism evidence="2 3">
    <name type="scientific">Goodea atripinnis</name>
    <dbReference type="NCBI Taxonomy" id="208336"/>
    <lineage>
        <taxon>Eukaryota</taxon>
        <taxon>Metazoa</taxon>
        <taxon>Chordata</taxon>
        <taxon>Craniata</taxon>
        <taxon>Vertebrata</taxon>
        <taxon>Euteleostomi</taxon>
        <taxon>Actinopterygii</taxon>
        <taxon>Neopterygii</taxon>
        <taxon>Teleostei</taxon>
        <taxon>Neoteleostei</taxon>
        <taxon>Acanthomorphata</taxon>
        <taxon>Ovalentaria</taxon>
        <taxon>Atherinomorphae</taxon>
        <taxon>Cyprinodontiformes</taxon>
        <taxon>Goodeidae</taxon>
        <taxon>Goodea</taxon>
    </lineage>
</organism>
<sequence length="184" mass="20394">MTISSDLEALILIPAASHSAANCSSESCRSRADETNRTTSSAKSRDAILRQPKRIPSTLWLHLEILSINVMNRISDKRQPWWSPTLTRNESDLLPAMRTKLRLWLYRDLTAHIKGPGYLTLTLTRGLTTEELFNDTQIGEPAPRSPGSASSVEDVPVGLRKSSKYSAHRPTTSRVEVSSTPSPL</sequence>
<evidence type="ECO:0000313" key="2">
    <source>
        <dbReference type="EMBL" id="MEQ2170295.1"/>
    </source>
</evidence>
<comment type="caution">
    <text evidence="2">The sequence shown here is derived from an EMBL/GenBank/DDBJ whole genome shotgun (WGS) entry which is preliminary data.</text>
</comment>
<dbReference type="Proteomes" id="UP001476798">
    <property type="component" value="Unassembled WGS sequence"/>
</dbReference>
<feature type="region of interest" description="Disordered" evidence="1">
    <location>
        <begin position="134"/>
        <end position="184"/>
    </location>
</feature>
<evidence type="ECO:0000256" key="1">
    <source>
        <dbReference type="SAM" id="MobiDB-lite"/>
    </source>
</evidence>
<feature type="compositionally biased region" description="Polar residues" evidence="1">
    <location>
        <begin position="169"/>
        <end position="184"/>
    </location>
</feature>
<keyword evidence="3" id="KW-1185">Reference proteome</keyword>
<evidence type="ECO:0000313" key="3">
    <source>
        <dbReference type="Proteomes" id="UP001476798"/>
    </source>
</evidence>
<reference evidence="2 3" key="1">
    <citation type="submission" date="2021-06" db="EMBL/GenBank/DDBJ databases">
        <authorList>
            <person name="Palmer J.M."/>
        </authorList>
    </citation>
    <scope>NUCLEOTIDE SEQUENCE [LARGE SCALE GENOMIC DNA]</scope>
    <source>
        <strain evidence="2 3">GA_2019</strain>
        <tissue evidence="2">Muscle</tissue>
    </source>
</reference>
<accession>A0ABV0NGB3</accession>
<gene>
    <name evidence="2" type="ORF">GOODEAATRI_034047</name>
</gene>
<protein>
    <submittedName>
        <fullName evidence="2">Uncharacterized protein</fullName>
    </submittedName>
</protein>
<name>A0ABV0NGB3_9TELE</name>
<dbReference type="EMBL" id="JAHRIO010037879">
    <property type="protein sequence ID" value="MEQ2170295.1"/>
    <property type="molecule type" value="Genomic_DNA"/>
</dbReference>